<proteinExistence type="predicted"/>
<feature type="compositionally biased region" description="Polar residues" evidence="1">
    <location>
        <begin position="8"/>
        <end position="23"/>
    </location>
</feature>
<protein>
    <submittedName>
        <fullName evidence="2">Uncharacterized protein</fullName>
    </submittedName>
</protein>
<sequence length="23" mass="2605">MRSEKTWPRSSSLKEAQQNAGRG</sequence>
<accession>A0A0E9T214</accession>
<dbReference type="AlphaFoldDB" id="A0A0E9T214"/>
<reference evidence="2" key="2">
    <citation type="journal article" date="2015" name="Fish Shellfish Immunol.">
        <title>Early steps in the European eel (Anguilla anguilla)-Vibrio vulnificus interaction in the gills: Role of the RtxA13 toxin.</title>
        <authorList>
            <person name="Callol A."/>
            <person name="Pajuelo D."/>
            <person name="Ebbesson L."/>
            <person name="Teles M."/>
            <person name="MacKenzie S."/>
            <person name="Amaro C."/>
        </authorList>
    </citation>
    <scope>NUCLEOTIDE SEQUENCE</scope>
</reference>
<evidence type="ECO:0000256" key="1">
    <source>
        <dbReference type="SAM" id="MobiDB-lite"/>
    </source>
</evidence>
<name>A0A0E9T214_ANGAN</name>
<organism evidence="2">
    <name type="scientific">Anguilla anguilla</name>
    <name type="common">European freshwater eel</name>
    <name type="synonym">Muraena anguilla</name>
    <dbReference type="NCBI Taxonomy" id="7936"/>
    <lineage>
        <taxon>Eukaryota</taxon>
        <taxon>Metazoa</taxon>
        <taxon>Chordata</taxon>
        <taxon>Craniata</taxon>
        <taxon>Vertebrata</taxon>
        <taxon>Euteleostomi</taxon>
        <taxon>Actinopterygii</taxon>
        <taxon>Neopterygii</taxon>
        <taxon>Teleostei</taxon>
        <taxon>Anguilliformes</taxon>
        <taxon>Anguillidae</taxon>
        <taxon>Anguilla</taxon>
    </lineage>
</organism>
<dbReference type="EMBL" id="GBXM01060983">
    <property type="protein sequence ID" value="JAH47594.1"/>
    <property type="molecule type" value="Transcribed_RNA"/>
</dbReference>
<reference evidence="2" key="1">
    <citation type="submission" date="2014-11" db="EMBL/GenBank/DDBJ databases">
        <authorList>
            <person name="Amaro Gonzalez C."/>
        </authorList>
    </citation>
    <scope>NUCLEOTIDE SEQUENCE</scope>
</reference>
<feature type="region of interest" description="Disordered" evidence="1">
    <location>
        <begin position="1"/>
        <end position="23"/>
    </location>
</feature>
<evidence type="ECO:0000313" key="2">
    <source>
        <dbReference type="EMBL" id="JAH47594.1"/>
    </source>
</evidence>